<dbReference type="GO" id="GO:0046872">
    <property type="term" value="F:metal ion binding"/>
    <property type="evidence" value="ECO:0007669"/>
    <property type="project" value="UniProtKB-KW"/>
</dbReference>
<evidence type="ECO:0000256" key="4">
    <source>
        <dbReference type="ARBA" id="ARBA00022679"/>
    </source>
</evidence>
<sequence>MKGIILSGGSATRLFPLTATTSKQLLPIYDRQMIFYPLNVLVKAGIKDILIIVAPEQSGNFLNLLGSIFDKSDVRLEFKVQKNPRGLADAFIVGENFIGQDNVTMILGDNIFEDDFSEEIKNFKSGGKIFAVKVSDPERLGVVQFDTKMKAIKIVEKPKKWISDYAIPGLYIYDNRVIKAAKQVKPSARGEVEIVDINNWYLEKGELEVGLVRGKWLDAGTFDSLLEAGIYVKEKKLYEKFDPIINRAIVEFNEELKNLVKKKL</sequence>
<dbReference type="EC" id="2.7.7.24" evidence="3"/>
<keyword evidence="10" id="KW-0946">Virion</keyword>
<gene>
    <name evidence="10" type="ORF">A3D45_00400</name>
</gene>
<organism evidence="10 11">
    <name type="scientific">Candidatus Falkowbacteria bacterium RIFCSPHIGHO2_02_FULL_42_9</name>
    <dbReference type="NCBI Taxonomy" id="1797986"/>
    <lineage>
        <taxon>Bacteria</taxon>
        <taxon>Candidatus Falkowiibacteriota</taxon>
    </lineage>
</organism>
<evidence type="ECO:0000256" key="6">
    <source>
        <dbReference type="ARBA" id="ARBA00022723"/>
    </source>
</evidence>
<evidence type="ECO:0000313" key="10">
    <source>
        <dbReference type="EMBL" id="OGF22122.1"/>
    </source>
</evidence>
<comment type="cofactor">
    <cofactor evidence="1">
        <name>Mg(2+)</name>
        <dbReference type="ChEBI" id="CHEBI:18420"/>
    </cofactor>
</comment>
<evidence type="ECO:0000256" key="5">
    <source>
        <dbReference type="ARBA" id="ARBA00022695"/>
    </source>
</evidence>
<reference evidence="10 11" key="1">
    <citation type="journal article" date="2016" name="Nat. Commun.">
        <title>Thousands of microbial genomes shed light on interconnected biogeochemical processes in an aquifer system.</title>
        <authorList>
            <person name="Anantharaman K."/>
            <person name="Brown C.T."/>
            <person name="Hug L.A."/>
            <person name="Sharon I."/>
            <person name="Castelle C.J."/>
            <person name="Probst A.J."/>
            <person name="Thomas B.C."/>
            <person name="Singh A."/>
            <person name="Wilkins M.J."/>
            <person name="Karaoz U."/>
            <person name="Brodie E.L."/>
            <person name="Williams K.H."/>
            <person name="Hubbard S.S."/>
            <person name="Banfield J.F."/>
        </authorList>
    </citation>
    <scope>NUCLEOTIDE SEQUENCE [LARGE SCALE GENOMIC DNA]</scope>
</reference>
<proteinExistence type="inferred from homology"/>
<dbReference type="EMBL" id="MFFT01000064">
    <property type="protein sequence ID" value="OGF22122.1"/>
    <property type="molecule type" value="Genomic_DNA"/>
</dbReference>
<dbReference type="AlphaFoldDB" id="A0A1F5S6E0"/>
<evidence type="ECO:0000256" key="2">
    <source>
        <dbReference type="ARBA" id="ARBA00010480"/>
    </source>
</evidence>
<comment type="similarity">
    <text evidence="2">Belongs to the glucose-1-phosphate thymidylyltransferase family.</text>
</comment>
<evidence type="ECO:0000256" key="3">
    <source>
        <dbReference type="ARBA" id="ARBA00012461"/>
    </source>
</evidence>
<evidence type="ECO:0000256" key="8">
    <source>
        <dbReference type="ARBA" id="ARBA00049336"/>
    </source>
</evidence>
<dbReference type="InterPro" id="IPR005907">
    <property type="entry name" value="G1P_thy_trans_s"/>
</dbReference>
<comment type="caution">
    <text evidence="10">The sequence shown here is derived from an EMBL/GenBank/DDBJ whole genome shotgun (WGS) entry which is preliminary data.</text>
</comment>
<dbReference type="GO" id="GO:0008879">
    <property type="term" value="F:glucose-1-phosphate thymidylyltransferase activity"/>
    <property type="evidence" value="ECO:0007669"/>
    <property type="project" value="UniProtKB-EC"/>
</dbReference>
<feature type="domain" description="Nucleotidyl transferase" evidence="9">
    <location>
        <begin position="2"/>
        <end position="229"/>
    </location>
</feature>
<evidence type="ECO:0000256" key="1">
    <source>
        <dbReference type="ARBA" id="ARBA00001946"/>
    </source>
</evidence>
<dbReference type="SUPFAM" id="SSF53448">
    <property type="entry name" value="Nucleotide-diphospho-sugar transferases"/>
    <property type="match status" value="1"/>
</dbReference>
<protein>
    <recommendedName>
        <fullName evidence="3">glucose-1-phosphate thymidylyltransferase</fullName>
        <ecNumber evidence="3">2.7.7.24</ecNumber>
    </recommendedName>
</protein>
<accession>A0A1F5S6E0</accession>
<comment type="catalytic activity">
    <reaction evidence="8">
        <text>dTTP + alpha-D-glucose 1-phosphate + H(+) = dTDP-alpha-D-glucose + diphosphate</text>
        <dbReference type="Rhea" id="RHEA:15225"/>
        <dbReference type="ChEBI" id="CHEBI:15378"/>
        <dbReference type="ChEBI" id="CHEBI:33019"/>
        <dbReference type="ChEBI" id="CHEBI:37568"/>
        <dbReference type="ChEBI" id="CHEBI:57477"/>
        <dbReference type="ChEBI" id="CHEBI:58601"/>
        <dbReference type="EC" id="2.7.7.24"/>
    </reaction>
</comment>
<name>A0A1F5S6E0_9BACT</name>
<dbReference type="PANTHER" id="PTHR43532:SF1">
    <property type="entry name" value="GLUCOSE-1-PHOSPHATE THYMIDYLYLTRANSFERASE 1"/>
    <property type="match status" value="1"/>
</dbReference>
<dbReference type="Pfam" id="PF00483">
    <property type="entry name" value="NTP_transferase"/>
    <property type="match status" value="1"/>
</dbReference>
<dbReference type="InterPro" id="IPR005835">
    <property type="entry name" value="NTP_transferase_dom"/>
</dbReference>
<keyword evidence="4" id="KW-0808">Transferase</keyword>
<keyword evidence="5" id="KW-0548">Nucleotidyltransferase</keyword>
<keyword evidence="7" id="KW-0460">Magnesium</keyword>
<keyword evidence="6" id="KW-0479">Metal-binding</keyword>
<evidence type="ECO:0000313" key="11">
    <source>
        <dbReference type="Proteomes" id="UP000176877"/>
    </source>
</evidence>
<dbReference type="PANTHER" id="PTHR43532">
    <property type="entry name" value="GLUCOSE-1-PHOSPHATE THYMIDYLYLTRANSFERASE"/>
    <property type="match status" value="1"/>
</dbReference>
<dbReference type="Gene3D" id="3.90.550.10">
    <property type="entry name" value="Spore Coat Polysaccharide Biosynthesis Protein SpsA, Chain A"/>
    <property type="match status" value="1"/>
</dbReference>
<evidence type="ECO:0000259" key="9">
    <source>
        <dbReference type="Pfam" id="PF00483"/>
    </source>
</evidence>
<dbReference type="Proteomes" id="UP000176877">
    <property type="component" value="Unassembled WGS sequence"/>
</dbReference>
<keyword evidence="10" id="KW-0167">Capsid protein</keyword>
<dbReference type="InterPro" id="IPR029044">
    <property type="entry name" value="Nucleotide-diphossugar_trans"/>
</dbReference>
<evidence type="ECO:0000256" key="7">
    <source>
        <dbReference type="ARBA" id="ARBA00022842"/>
    </source>
</evidence>